<keyword evidence="12" id="KW-1185">Reference proteome</keyword>
<dbReference type="SUPFAM" id="SSF56112">
    <property type="entry name" value="Protein kinase-like (PK-like)"/>
    <property type="match status" value="1"/>
</dbReference>
<dbReference type="GO" id="GO:0005524">
    <property type="term" value="F:ATP binding"/>
    <property type="evidence" value="ECO:0007669"/>
    <property type="project" value="UniProtKB-UniRule"/>
</dbReference>
<dbReference type="Gene3D" id="1.10.510.10">
    <property type="entry name" value="Transferase(Phosphotransferase) domain 1"/>
    <property type="match status" value="1"/>
</dbReference>
<dbReference type="SMART" id="SM00220">
    <property type="entry name" value="S_TKc"/>
    <property type="match status" value="1"/>
</dbReference>
<dbReference type="RefSeq" id="WP_150520460.1">
    <property type="nucleotide sequence ID" value="NZ_BMVX01000037.1"/>
</dbReference>
<feature type="domain" description="Protein kinase" evidence="9">
    <location>
        <begin position="13"/>
        <end position="275"/>
    </location>
</feature>
<dbReference type="AlphaFoldDB" id="A0A5P2UQM0"/>
<proteinExistence type="predicted"/>
<keyword evidence="5 11" id="KW-0418">Kinase</keyword>
<dbReference type="PANTHER" id="PTHR43289:SF6">
    <property type="entry name" value="SERINE_THREONINE-PROTEIN KINASE NEKL-3"/>
    <property type="match status" value="1"/>
</dbReference>
<organism evidence="11 12">
    <name type="scientific">Streptomyces subrutilus</name>
    <dbReference type="NCBI Taxonomy" id="36818"/>
    <lineage>
        <taxon>Bacteria</taxon>
        <taxon>Bacillati</taxon>
        <taxon>Actinomycetota</taxon>
        <taxon>Actinomycetes</taxon>
        <taxon>Kitasatosporales</taxon>
        <taxon>Streptomycetaceae</taxon>
        <taxon>Streptomyces</taxon>
    </lineage>
</organism>
<reference evidence="10" key="3">
    <citation type="submission" date="2020-09" db="EMBL/GenBank/DDBJ databases">
        <authorList>
            <person name="Sun Q."/>
            <person name="Ohkuma M."/>
        </authorList>
    </citation>
    <scope>NUCLEOTIDE SEQUENCE</scope>
    <source>
        <strain evidence="10">JCM 4834</strain>
    </source>
</reference>
<keyword evidence="4 7" id="KW-0547">Nucleotide-binding</keyword>
<evidence type="ECO:0000256" key="3">
    <source>
        <dbReference type="ARBA" id="ARBA00022679"/>
    </source>
</evidence>
<dbReference type="Pfam" id="PF00069">
    <property type="entry name" value="Pkinase"/>
    <property type="match status" value="1"/>
</dbReference>
<evidence type="ECO:0000256" key="1">
    <source>
        <dbReference type="ARBA" id="ARBA00012513"/>
    </source>
</evidence>
<feature type="binding site" evidence="7">
    <location>
        <position position="42"/>
    </location>
    <ligand>
        <name>ATP</name>
        <dbReference type="ChEBI" id="CHEBI:30616"/>
    </ligand>
</feature>
<dbReference type="PROSITE" id="PS50011">
    <property type="entry name" value="PROTEIN_KINASE_DOM"/>
    <property type="match status" value="1"/>
</dbReference>
<reference evidence="11 12" key="2">
    <citation type="submission" date="2017-09" db="EMBL/GenBank/DDBJ databases">
        <authorList>
            <person name="Lee N."/>
            <person name="Cho B.-K."/>
        </authorList>
    </citation>
    <scope>NUCLEOTIDE SEQUENCE [LARGE SCALE GENOMIC DNA]</scope>
    <source>
        <strain evidence="11 12">ATCC 27467</strain>
    </source>
</reference>
<dbReference type="InterPro" id="IPR017441">
    <property type="entry name" value="Protein_kinase_ATP_BS"/>
</dbReference>
<dbReference type="Proteomes" id="UP000634660">
    <property type="component" value="Unassembled WGS sequence"/>
</dbReference>
<evidence type="ECO:0000256" key="4">
    <source>
        <dbReference type="ARBA" id="ARBA00022741"/>
    </source>
</evidence>
<accession>A0A5P2UQM0</accession>
<dbReference type="EMBL" id="BMVX01000037">
    <property type="protein sequence ID" value="GGZ94683.1"/>
    <property type="molecule type" value="Genomic_DNA"/>
</dbReference>
<evidence type="ECO:0000259" key="9">
    <source>
        <dbReference type="PROSITE" id="PS50011"/>
    </source>
</evidence>
<gene>
    <name evidence="11" type="ORF">CP968_27025</name>
    <name evidence="10" type="ORF">GCM10010371_63250</name>
</gene>
<evidence type="ECO:0000256" key="2">
    <source>
        <dbReference type="ARBA" id="ARBA00022527"/>
    </source>
</evidence>
<evidence type="ECO:0000256" key="5">
    <source>
        <dbReference type="ARBA" id="ARBA00022777"/>
    </source>
</evidence>
<dbReference type="Gene3D" id="3.30.200.20">
    <property type="entry name" value="Phosphorylase Kinase, domain 1"/>
    <property type="match status" value="1"/>
</dbReference>
<dbReference type="PROSITE" id="PS00107">
    <property type="entry name" value="PROTEIN_KINASE_ATP"/>
    <property type="match status" value="1"/>
</dbReference>
<feature type="compositionally biased region" description="Basic and acidic residues" evidence="8">
    <location>
        <begin position="323"/>
        <end position="340"/>
    </location>
</feature>
<dbReference type="PANTHER" id="PTHR43289">
    <property type="entry name" value="MITOGEN-ACTIVATED PROTEIN KINASE KINASE KINASE 20-RELATED"/>
    <property type="match status" value="1"/>
</dbReference>
<keyword evidence="2 11" id="KW-0723">Serine/threonine-protein kinase</keyword>
<evidence type="ECO:0000313" key="12">
    <source>
        <dbReference type="Proteomes" id="UP000326831"/>
    </source>
</evidence>
<evidence type="ECO:0000256" key="7">
    <source>
        <dbReference type="PROSITE-ProRule" id="PRU10141"/>
    </source>
</evidence>
<dbReference type="InterPro" id="IPR011009">
    <property type="entry name" value="Kinase-like_dom_sf"/>
</dbReference>
<dbReference type="EC" id="2.7.11.1" evidence="1"/>
<evidence type="ECO:0000256" key="8">
    <source>
        <dbReference type="SAM" id="MobiDB-lite"/>
    </source>
</evidence>
<dbReference type="GO" id="GO:0004674">
    <property type="term" value="F:protein serine/threonine kinase activity"/>
    <property type="evidence" value="ECO:0007669"/>
    <property type="project" value="UniProtKB-KW"/>
</dbReference>
<dbReference type="InterPro" id="IPR011990">
    <property type="entry name" value="TPR-like_helical_dom_sf"/>
</dbReference>
<dbReference type="OrthoDB" id="9801841at2"/>
<dbReference type="Gene3D" id="1.25.40.10">
    <property type="entry name" value="Tetratricopeptide repeat domain"/>
    <property type="match status" value="1"/>
</dbReference>
<keyword evidence="3" id="KW-0808">Transferase</keyword>
<feature type="compositionally biased region" description="Basic and acidic residues" evidence="8">
    <location>
        <begin position="296"/>
        <end position="309"/>
    </location>
</feature>
<sequence length="459" mass="48712">MAAVFPRALTARFSPQSVLGRGGMGTVFAARDLKLGRRVAVKLLTTHGQVGAEAAERFEAEGRALGRISHPSVVAVYDTGFADGAPYLVMEFLDGTDVTDLVGRTGRRTAEQARHIALETLAGLEAAHDSGVLHRDVKPSNIRVTASGRVVLHDFGLARLSDQDAVTAPGELIGTPLYMAPEIVTGRPPSAASDVYGVGLCLYFMLTGTVPFGAPDGTVASLLDQVVYRGLPPLRQHVPGVSRAIEEAVGALAARDPVLRPGTAAAAAAVIRAGFPPELRPAEPRSAEPGPAEPAAVRDRDARTSETAHESAPVALPGPGPGADRHRDREPAPRPEAQPRYDWRAVDVVPARRPAAEQPALSDVTRRLFHSRMTERTALSRQREAVGLVLRGDLREAADVLAGVAPYCHETLGADHPTTLACQYWQAVCHARLGAPDKAVELFARVSAHNGQERDTDDA</sequence>
<reference evidence="10" key="1">
    <citation type="journal article" date="2014" name="Int. J. Syst. Evol. Microbiol.">
        <title>Complete genome sequence of Corynebacterium casei LMG S-19264T (=DSM 44701T), isolated from a smear-ripened cheese.</title>
        <authorList>
            <consortium name="US DOE Joint Genome Institute (JGI-PGF)"/>
            <person name="Walter F."/>
            <person name="Albersmeier A."/>
            <person name="Kalinowski J."/>
            <person name="Ruckert C."/>
        </authorList>
    </citation>
    <scope>NUCLEOTIDE SEQUENCE</scope>
    <source>
        <strain evidence="10">JCM 4834</strain>
    </source>
</reference>
<dbReference type="InterPro" id="IPR000719">
    <property type="entry name" value="Prot_kinase_dom"/>
</dbReference>
<dbReference type="CDD" id="cd14014">
    <property type="entry name" value="STKc_PknB_like"/>
    <property type="match status" value="1"/>
</dbReference>
<feature type="region of interest" description="Disordered" evidence="8">
    <location>
        <begin position="278"/>
        <end position="340"/>
    </location>
</feature>
<keyword evidence="6 7" id="KW-0067">ATP-binding</keyword>
<name>A0A5P2UQM0_9ACTN</name>
<dbReference type="Proteomes" id="UP000326831">
    <property type="component" value="Chromosome"/>
</dbReference>
<evidence type="ECO:0000313" key="10">
    <source>
        <dbReference type="EMBL" id="GGZ94683.1"/>
    </source>
</evidence>
<protein>
    <recommendedName>
        <fullName evidence="1">non-specific serine/threonine protein kinase</fullName>
        <ecNumber evidence="1">2.7.11.1</ecNumber>
    </recommendedName>
</protein>
<dbReference type="EMBL" id="CP023701">
    <property type="protein sequence ID" value="QEU81448.1"/>
    <property type="molecule type" value="Genomic_DNA"/>
</dbReference>
<evidence type="ECO:0000313" key="11">
    <source>
        <dbReference type="EMBL" id="QEU81448.1"/>
    </source>
</evidence>
<evidence type="ECO:0000256" key="6">
    <source>
        <dbReference type="ARBA" id="ARBA00022840"/>
    </source>
</evidence>
<dbReference type="KEGG" id="ssub:CP968_27025"/>